<keyword evidence="2" id="KW-0238">DNA-binding</keyword>
<reference evidence="14 19" key="2">
    <citation type="submission" date="2018-08" db="EMBL/GenBank/DDBJ databases">
        <title>A genome reference for cultivated species of the human gut microbiota.</title>
        <authorList>
            <person name="Zou Y."/>
            <person name="Xue W."/>
            <person name="Luo G."/>
        </authorList>
    </citation>
    <scope>NUCLEOTIDE SEQUENCE [LARGE SCALE GENOMIC DNA]</scope>
    <source>
        <strain evidence="14 19">AM30-4</strain>
    </source>
</reference>
<dbReference type="EMBL" id="QSJN01000001">
    <property type="protein sequence ID" value="RHD78186.1"/>
    <property type="molecule type" value="Genomic_DNA"/>
</dbReference>
<evidence type="ECO:0000313" key="21">
    <source>
        <dbReference type="Proteomes" id="UP000441358"/>
    </source>
</evidence>
<evidence type="ECO:0000313" key="14">
    <source>
        <dbReference type="EMBL" id="RHD78186.1"/>
    </source>
</evidence>
<evidence type="ECO:0000313" key="25">
    <source>
        <dbReference type="Proteomes" id="UP000501982"/>
    </source>
</evidence>
<evidence type="ECO:0000313" key="12">
    <source>
        <dbReference type="EMBL" id="MSB72767.1"/>
    </source>
</evidence>
<protein>
    <submittedName>
        <fullName evidence="8">GntR family transcriptional regulator</fullName>
    </submittedName>
    <submittedName>
        <fullName evidence="7">Transcriptional regulatory protein PtsJ</fullName>
    </submittedName>
</protein>
<evidence type="ECO:0000313" key="15">
    <source>
        <dbReference type="EMBL" id="TWV61788.1"/>
    </source>
</evidence>
<dbReference type="EMBL" id="VOHW01000005">
    <property type="protein sequence ID" value="TWV61788.1"/>
    <property type="molecule type" value="Genomic_DNA"/>
</dbReference>
<dbReference type="EMBL" id="WKMO01000004">
    <property type="protein sequence ID" value="MSB72767.1"/>
    <property type="molecule type" value="Genomic_DNA"/>
</dbReference>
<gene>
    <name evidence="14" type="ORF">DW782_02535</name>
    <name evidence="6" type="ORF">ERS852380_02161</name>
    <name evidence="5" type="ORF">ERS852429_00488</name>
    <name evidence="7" type="ORF">ERS852560_00271</name>
    <name evidence="15" type="ORF">FSA05_10755</name>
    <name evidence="10" type="ORF">GKD54_01010</name>
    <name evidence="9" type="ORF">GKD58_01010</name>
    <name evidence="11" type="ORF">GKD66_02325</name>
    <name evidence="12" type="ORF">GKD70_05575</name>
    <name evidence="13" type="ORF">HHO38_04620</name>
    <name evidence="8" type="ORF">PN612_05935</name>
</gene>
<evidence type="ECO:0000313" key="7">
    <source>
        <dbReference type="EMBL" id="CUP55153.1"/>
    </source>
</evidence>
<dbReference type="EMBL" id="JAQMPX010000038">
    <property type="protein sequence ID" value="MDB9138053.1"/>
    <property type="molecule type" value="Genomic_DNA"/>
</dbReference>
<dbReference type="InterPro" id="IPR000524">
    <property type="entry name" value="Tscrpt_reg_HTH_GntR"/>
</dbReference>
<evidence type="ECO:0000313" key="23">
    <source>
        <dbReference type="Proteomes" id="UP000450599"/>
    </source>
</evidence>
<dbReference type="SMART" id="SM00345">
    <property type="entry name" value="HTH_GNTR"/>
    <property type="match status" value="1"/>
</dbReference>
<dbReference type="GO" id="GO:0003700">
    <property type="term" value="F:DNA-binding transcription factor activity"/>
    <property type="evidence" value="ECO:0007669"/>
    <property type="project" value="InterPro"/>
</dbReference>
<evidence type="ECO:0000313" key="9">
    <source>
        <dbReference type="EMBL" id="MRY82864.1"/>
    </source>
</evidence>
<dbReference type="PANTHER" id="PTHR38445">
    <property type="entry name" value="HTH-TYPE TRANSCRIPTIONAL REPRESSOR YTRA"/>
    <property type="match status" value="1"/>
</dbReference>
<reference evidence="21 22" key="3">
    <citation type="journal article" date="2019" name="Nat. Med.">
        <title>A library of human gut bacterial isolates paired with longitudinal multiomics data enables mechanistic microbiome research.</title>
        <authorList>
            <person name="Poyet M."/>
            <person name="Groussin M."/>
            <person name="Gibbons S.M."/>
            <person name="Avila-Pacheco J."/>
            <person name="Jiang X."/>
            <person name="Kearney S.M."/>
            <person name="Perrotta A.R."/>
            <person name="Berdy B."/>
            <person name="Zhao S."/>
            <person name="Lieberman T.D."/>
            <person name="Swanson P.K."/>
            <person name="Smith M."/>
            <person name="Roesemann S."/>
            <person name="Alexander J.E."/>
            <person name="Rich S.A."/>
            <person name="Livny J."/>
            <person name="Vlamakis H."/>
            <person name="Clish C."/>
            <person name="Bullock K."/>
            <person name="Deik A."/>
            <person name="Scott J."/>
            <person name="Pierce K.A."/>
            <person name="Xavier R.J."/>
            <person name="Alm E.J."/>
        </authorList>
    </citation>
    <scope>NUCLEOTIDE SEQUENCE [LARGE SCALE GENOMIC DNA]</scope>
    <source>
        <strain evidence="10 24">BIOML-A10</strain>
        <strain evidence="9 23">BIOML-A11</strain>
        <strain evidence="12 22">BIOML-A20</strain>
        <strain evidence="11 21">BIOML-A32</strain>
    </source>
</reference>
<evidence type="ECO:0000313" key="8">
    <source>
        <dbReference type="EMBL" id="MDB9138053.1"/>
    </source>
</evidence>
<dbReference type="PROSITE" id="PS50949">
    <property type="entry name" value="HTH_GNTR"/>
    <property type="match status" value="1"/>
</dbReference>
<feature type="domain" description="HTH gntR-type" evidence="4">
    <location>
        <begin position="7"/>
        <end position="75"/>
    </location>
</feature>
<keyword evidence="1" id="KW-0805">Transcription regulation</keyword>
<dbReference type="Proteomes" id="UP000441358">
    <property type="component" value="Unassembled WGS sequence"/>
</dbReference>
<dbReference type="OrthoDB" id="362473at2"/>
<evidence type="ECO:0000313" key="10">
    <source>
        <dbReference type="EMBL" id="MRZ04817.1"/>
    </source>
</evidence>
<dbReference type="Gene3D" id="1.10.287.100">
    <property type="match status" value="1"/>
</dbReference>
<dbReference type="AlphaFoldDB" id="A0A174P261"/>
<organism evidence="7 16">
    <name type="scientific">Parabacteroides distasonis</name>
    <dbReference type="NCBI Taxonomy" id="823"/>
    <lineage>
        <taxon>Bacteria</taxon>
        <taxon>Pseudomonadati</taxon>
        <taxon>Bacteroidota</taxon>
        <taxon>Bacteroidia</taxon>
        <taxon>Bacteroidales</taxon>
        <taxon>Tannerellaceae</taxon>
        <taxon>Parabacteroides</taxon>
    </lineage>
</organism>
<evidence type="ECO:0000313" key="13">
    <source>
        <dbReference type="EMBL" id="QJE27661.1"/>
    </source>
</evidence>
<proteinExistence type="predicted"/>
<keyword evidence="3" id="KW-0804">Transcription</keyword>
<dbReference type="EMBL" id="WKMX01000001">
    <property type="protein sequence ID" value="MRZ04817.1"/>
    <property type="molecule type" value="Genomic_DNA"/>
</dbReference>
<accession>A0A174P261</accession>
<evidence type="ECO:0000313" key="6">
    <source>
        <dbReference type="EMBL" id="CUO38265.1"/>
    </source>
</evidence>
<reference evidence="13 25" key="5">
    <citation type="submission" date="2020-04" db="EMBL/GenBank/DDBJ databases">
        <title>Complete Genomes and Methylome analysis of CBBP consortium that reverse antibiotic-induced susceptibility to vancomycin-resistant Enterococcus faecium infection.</title>
        <authorList>
            <person name="Fomenkov A."/>
            <person name="Zhang Z."/>
            <person name="Pamer E."/>
            <person name="Roberts R.J."/>
        </authorList>
    </citation>
    <scope>NUCLEOTIDE SEQUENCE [LARGE SCALE GENOMIC DNA]</scope>
    <source>
        <strain evidence="25">CBBP</strain>
        <strain evidence="13">CBBP-1</strain>
    </source>
</reference>
<reference evidence="15 20" key="4">
    <citation type="submission" date="2019-07" db="EMBL/GenBank/DDBJ databases">
        <title>Genome sequencing of Parabacteroides distasonis iSURF_7.</title>
        <authorList>
            <person name="Degefu H.N."/>
            <person name="Ruoff K.L."/>
            <person name="Price C.E."/>
            <person name="Valls R.A."/>
            <person name="O'Toole G.A."/>
        </authorList>
    </citation>
    <scope>NUCLEOTIDE SEQUENCE [LARGE SCALE GENOMIC DNA]</scope>
    <source>
        <strain evidence="15 20">CFPLTA003_1B</strain>
    </source>
</reference>
<dbReference type="Proteomes" id="UP001211522">
    <property type="component" value="Unassembled WGS sequence"/>
</dbReference>
<dbReference type="Pfam" id="PF00392">
    <property type="entry name" value="GntR"/>
    <property type="match status" value="1"/>
</dbReference>
<evidence type="ECO:0000313" key="5">
    <source>
        <dbReference type="EMBL" id="CUM77038.1"/>
    </source>
</evidence>
<dbReference type="InterPro" id="IPR036388">
    <property type="entry name" value="WH-like_DNA-bd_sf"/>
</dbReference>
<dbReference type="Proteomes" id="UP000315827">
    <property type="component" value="Unassembled WGS sequence"/>
</dbReference>
<evidence type="ECO:0000313" key="11">
    <source>
        <dbReference type="EMBL" id="MRZ49095.1"/>
    </source>
</evidence>
<evidence type="ECO:0000313" key="24">
    <source>
        <dbReference type="Proteomes" id="UP000471216"/>
    </source>
</evidence>
<dbReference type="EMBL" id="WKMC01000001">
    <property type="protein sequence ID" value="MRZ49095.1"/>
    <property type="molecule type" value="Genomic_DNA"/>
</dbReference>
<dbReference type="PANTHER" id="PTHR38445:SF10">
    <property type="entry name" value="GNTR-FAMILY TRANSCRIPTIONAL REGULATOR"/>
    <property type="match status" value="1"/>
</dbReference>
<dbReference type="Proteomes" id="UP000501982">
    <property type="component" value="Chromosome"/>
</dbReference>
<sequence length="122" mass="14177">MNYNTNQSIFIQIAERICDRVLSGNYKADSRIPSVRELAVEMEVNPNTVMRSFERLQANDIIYNKRGIGYFVASDAEQKIREMRHNQFVEEVLPAVFKEMHLLDVGIDELTKAYTLYISTIK</sequence>
<evidence type="ECO:0000256" key="3">
    <source>
        <dbReference type="ARBA" id="ARBA00023163"/>
    </source>
</evidence>
<dbReference type="EMBL" id="CYYK01000007">
    <property type="protein sequence ID" value="CUO38265.1"/>
    <property type="molecule type" value="Genomic_DNA"/>
</dbReference>
<evidence type="ECO:0000313" key="17">
    <source>
        <dbReference type="Proteomes" id="UP000095455"/>
    </source>
</evidence>
<dbReference type="SUPFAM" id="SSF46785">
    <property type="entry name" value="Winged helix' DNA-binding domain"/>
    <property type="match status" value="1"/>
</dbReference>
<evidence type="ECO:0000313" key="22">
    <source>
        <dbReference type="Proteomes" id="UP000441609"/>
    </source>
</evidence>
<evidence type="ECO:0000313" key="16">
    <source>
        <dbReference type="Proteomes" id="UP000095332"/>
    </source>
</evidence>
<evidence type="ECO:0000256" key="1">
    <source>
        <dbReference type="ARBA" id="ARBA00023015"/>
    </source>
</evidence>
<dbReference type="Proteomes" id="UP000095332">
    <property type="component" value="Unassembled WGS sequence"/>
</dbReference>
<dbReference type="EMBL" id="CZBM01000001">
    <property type="protein sequence ID" value="CUP55153.1"/>
    <property type="molecule type" value="Genomic_DNA"/>
</dbReference>
<evidence type="ECO:0000259" key="4">
    <source>
        <dbReference type="PROSITE" id="PS50949"/>
    </source>
</evidence>
<dbReference type="Proteomes" id="UP000095455">
    <property type="component" value="Unassembled WGS sequence"/>
</dbReference>
<evidence type="ECO:0000313" key="20">
    <source>
        <dbReference type="Proteomes" id="UP000315827"/>
    </source>
</evidence>
<dbReference type="GO" id="GO:0003677">
    <property type="term" value="F:DNA binding"/>
    <property type="evidence" value="ECO:0007669"/>
    <property type="project" value="UniProtKB-KW"/>
</dbReference>
<dbReference type="Proteomes" id="UP000095591">
    <property type="component" value="Unassembled WGS sequence"/>
</dbReference>
<name>A0A174P261_PARDI</name>
<dbReference type="EMBL" id="WKMW01000001">
    <property type="protein sequence ID" value="MRY82864.1"/>
    <property type="molecule type" value="Genomic_DNA"/>
</dbReference>
<evidence type="ECO:0000256" key="2">
    <source>
        <dbReference type="ARBA" id="ARBA00023125"/>
    </source>
</evidence>
<reference evidence="8" key="6">
    <citation type="submission" date="2023-01" db="EMBL/GenBank/DDBJ databases">
        <title>Human gut microbiome strain richness.</title>
        <authorList>
            <person name="Chen-Liaw A."/>
        </authorList>
    </citation>
    <scope>NUCLEOTIDE SEQUENCE</scope>
    <source>
        <strain evidence="8">D35st1_E5_D35t1_190705</strain>
    </source>
</reference>
<dbReference type="Gene3D" id="1.10.10.10">
    <property type="entry name" value="Winged helix-like DNA-binding domain superfamily/Winged helix DNA-binding domain"/>
    <property type="match status" value="1"/>
</dbReference>
<dbReference type="EMBL" id="CP051672">
    <property type="protein sequence ID" value="QJE27661.1"/>
    <property type="molecule type" value="Genomic_DNA"/>
</dbReference>
<dbReference type="InterPro" id="IPR036390">
    <property type="entry name" value="WH_DNA-bd_sf"/>
</dbReference>
<dbReference type="RefSeq" id="WP_005856933.1">
    <property type="nucleotide sequence ID" value="NZ_BAABYH010000001.1"/>
</dbReference>
<dbReference type="CDD" id="cd07377">
    <property type="entry name" value="WHTH_GntR"/>
    <property type="match status" value="1"/>
</dbReference>
<dbReference type="Proteomes" id="UP000441609">
    <property type="component" value="Unassembled WGS sequence"/>
</dbReference>
<dbReference type="EMBL" id="CYXP01000001">
    <property type="protein sequence ID" value="CUM77038.1"/>
    <property type="molecule type" value="Genomic_DNA"/>
</dbReference>
<dbReference type="Proteomes" id="UP000450599">
    <property type="component" value="Unassembled WGS sequence"/>
</dbReference>
<reference evidence="16 17" key="1">
    <citation type="submission" date="2015-09" db="EMBL/GenBank/DDBJ databases">
        <authorList>
            <consortium name="Pathogen Informatics"/>
        </authorList>
    </citation>
    <scope>NUCLEOTIDE SEQUENCE [LARGE SCALE GENOMIC DNA]</scope>
    <source>
        <strain evidence="6 17">2789STDY5608822</strain>
        <strain evidence="5 18">2789STDY5608872</strain>
        <strain evidence="7 16">2789STDY5834948</strain>
    </source>
</reference>
<dbReference type="Proteomes" id="UP000471216">
    <property type="component" value="Unassembled WGS sequence"/>
</dbReference>
<dbReference type="Proteomes" id="UP000284660">
    <property type="component" value="Unassembled WGS sequence"/>
</dbReference>
<evidence type="ECO:0000313" key="18">
    <source>
        <dbReference type="Proteomes" id="UP000095591"/>
    </source>
</evidence>
<evidence type="ECO:0000313" key="19">
    <source>
        <dbReference type="Proteomes" id="UP000284660"/>
    </source>
</evidence>